<dbReference type="EMBL" id="AP014940">
    <property type="protein sequence ID" value="BAV99164.1"/>
    <property type="molecule type" value="Genomic_DNA"/>
</dbReference>
<evidence type="ECO:0000256" key="6">
    <source>
        <dbReference type="ARBA" id="ARBA00022729"/>
    </source>
</evidence>
<dbReference type="InterPro" id="IPR037066">
    <property type="entry name" value="Plug_dom_sf"/>
</dbReference>
<evidence type="ECO:0000256" key="7">
    <source>
        <dbReference type="ARBA" id="ARBA00023065"/>
    </source>
</evidence>
<dbReference type="GO" id="GO:0015344">
    <property type="term" value="F:siderophore uptake transmembrane transporter activity"/>
    <property type="evidence" value="ECO:0007669"/>
    <property type="project" value="TreeGrafter"/>
</dbReference>
<dbReference type="GO" id="GO:0009279">
    <property type="term" value="C:cell outer membrane"/>
    <property type="evidence" value="ECO:0007669"/>
    <property type="project" value="UniProtKB-SubCell"/>
</dbReference>
<protein>
    <submittedName>
        <fullName evidence="18">Catecholate siderophore receptor</fullName>
    </submittedName>
</protein>
<dbReference type="PROSITE" id="PS52016">
    <property type="entry name" value="TONB_DEPENDENT_REC_3"/>
    <property type="match status" value="1"/>
</dbReference>
<feature type="region of interest" description="Disordered" evidence="14">
    <location>
        <begin position="338"/>
        <end position="358"/>
    </location>
</feature>
<evidence type="ECO:0000256" key="10">
    <source>
        <dbReference type="ARBA" id="ARBA00023170"/>
    </source>
</evidence>
<keyword evidence="4 12" id="KW-1134">Transmembrane beta strand</keyword>
<dbReference type="PANTHER" id="PTHR32552:SF83">
    <property type="entry name" value="BLR3904 PROTEIN"/>
    <property type="match status" value="1"/>
</dbReference>
<comment type="subcellular location">
    <subcellularLocation>
        <location evidence="1 12">Cell outer membrane</location>
        <topology evidence="1 12">Multi-pass membrane protein</topology>
    </subcellularLocation>
</comment>
<dbReference type="FunFam" id="2.170.130.10:FF:000001">
    <property type="entry name" value="Catecholate siderophore TonB-dependent receptor"/>
    <property type="match status" value="1"/>
</dbReference>
<evidence type="ECO:0000256" key="12">
    <source>
        <dbReference type="PROSITE-ProRule" id="PRU01360"/>
    </source>
</evidence>
<dbReference type="Gene3D" id="2.170.130.10">
    <property type="entry name" value="TonB-dependent receptor, plug domain"/>
    <property type="match status" value="1"/>
</dbReference>
<keyword evidence="9 12" id="KW-0472">Membrane</keyword>
<feature type="domain" description="TonB-dependent receptor plug" evidence="17">
    <location>
        <begin position="60"/>
        <end position="160"/>
    </location>
</feature>
<evidence type="ECO:0000313" key="19">
    <source>
        <dbReference type="Proteomes" id="UP000218824"/>
    </source>
</evidence>
<keyword evidence="10 18" id="KW-0675">Receptor</keyword>
<dbReference type="CDD" id="cd01347">
    <property type="entry name" value="ligand_gated_channel"/>
    <property type="match status" value="1"/>
</dbReference>
<evidence type="ECO:0000256" key="1">
    <source>
        <dbReference type="ARBA" id="ARBA00004571"/>
    </source>
</evidence>
<reference evidence="18 19" key="1">
    <citation type="journal article" date="2017" name="DNA Res.">
        <title>Complete genome sequence and expression profile of the commercial lytic enzyme producer Lysobacter enzymogenes M497-1.</title>
        <authorList>
            <person name="Takami H."/>
            <person name="Toyoda A."/>
            <person name="Uchiyama I."/>
            <person name="Itoh T."/>
            <person name="Takaki Y."/>
            <person name="Arai W."/>
            <person name="Nishi S."/>
            <person name="Kawai M."/>
            <person name="Shinya K."/>
            <person name="Ikeda H."/>
        </authorList>
    </citation>
    <scope>NUCLEOTIDE SEQUENCE [LARGE SCALE GENOMIC DNA]</scope>
    <source>
        <strain evidence="18 19">M497-1</strain>
    </source>
</reference>
<keyword evidence="11 12" id="KW-0998">Cell outer membrane</keyword>
<keyword evidence="5 12" id="KW-0812">Transmembrane</keyword>
<dbReference type="InterPro" id="IPR012910">
    <property type="entry name" value="Plug_dom"/>
</dbReference>
<feature type="compositionally biased region" description="Polar residues" evidence="14">
    <location>
        <begin position="338"/>
        <end position="348"/>
    </location>
</feature>
<dbReference type="InterPro" id="IPR010105">
    <property type="entry name" value="TonB_sidphr_rcpt"/>
</dbReference>
<sequence>MSTTKFVVSPLAGALALVISLPGFAAPAPAPAPQAKDVEGLEVHGQRIQKASSGKYTANLRDTPQSITVIDRDTIDGQNLLSLQDILSTLPGITFGAGEGGGGFGDKINLRGFDASNDITVDGVRDSGMYSRTDPFNLESVEVVNGANSVYSGAGSVGGTVNLVSKSAGLNEFHKASVAAGTDAYARFTSDSNFVFGEGTALRLNTMAHQNDVPGRDVEENQRWGVAASLGFGLGSDTSWTLSYLHQKDDNTPQYGLPFFNGDVLPGIDRGNYYGYSNIDRQEIELDAVTSVIEHSFNERFKLRNLTRWQQADQFSLVDAVQGTWCLGNNLTPTGASCGSTRPGNYTPSGPRGYGRDTRNTTLYTQTDLTATFSTGAIEHNLVAGFSVLHEKFDLDVTSDFRNPNGTNPFLAGLPQMNIANPDHIYRGPLNRTLTGRTEGELDNRAIYVFDTLKFNEQWQLSLGARYERNEGKTSIANVVLAPTAANQPLPAQPIGTVTGYGVPFKNNDDLFSYRAGLVYKPVENGSVYVAYGNSKTPSKASVNGSCTIETCSVDPESAVNYEIGTKWDFLDGRLALTGSVFRNERKNYKVADPANPLNPSGLQQLDGRARVDGVMLGLSGLIADNWAVYANYAFLDSEVLQGASNRQSQLGLDYTRGDRLLNVPEHSFSLWTTYDLSPKWQIGYGATYQGKIWLTQHSATNLNGPLTTYGSYWTHRAMVAYKINRQAQLQLNVNNLTDEEYFTRVRNNGWATPGDGRQVVLSANFSF</sequence>
<dbReference type="Pfam" id="PF07715">
    <property type="entry name" value="Plug"/>
    <property type="match status" value="1"/>
</dbReference>
<dbReference type="InterPro" id="IPR000531">
    <property type="entry name" value="Beta-barrel_TonB"/>
</dbReference>
<dbReference type="SUPFAM" id="SSF56935">
    <property type="entry name" value="Porins"/>
    <property type="match status" value="1"/>
</dbReference>
<evidence type="ECO:0000256" key="4">
    <source>
        <dbReference type="ARBA" id="ARBA00022452"/>
    </source>
</evidence>
<evidence type="ECO:0000256" key="2">
    <source>
        <dbReference type="ARBA" id="ARBA00009810"/>
    </source>
</evidence>
<keyword evidence="8 13" id="KW-0798">TonB box</keyword>
<accession>A0AAU9AKY1</accession>
<dbReference type="NCBIfam" id="TIGR01783">
    <property type="entry name" value="TonB-siderophor"/>
    <property type="match status" value="1"/>
</dbReference>
<organism evidence="18 19">
    <name type="scientific">Lysobacter enzymogenes</name>
    <dbReference type="NCBI Taxonomy" id="69"/>
    <lineage>
        <taxon>Bacteria</taxon>
        <taxon>Pseudomonadati</taxon>
        <taxon>Pseudomonadota</taxon>
        <taxon>Gammaproteobacteria</taxon>
        <taxon>Lysobacterales</taxon>
        <taxon>Lysobacteraceae</taxon>
        <taxon>Lysobacter</taxon>
    </lineage>
</organism>
<evidence type="ECO:0000259" key="16">
    <source>
        <dbReference type="Pfam" id="PF00593"/>
    </source>
</evidence>
<evidence type="ECO:0000256" key="13">
    <source>
        <dbReference type="RuleBase" id="RU003357"/>
    </source>
</evidence>
<keyword evidence="3 12" id="KW-0813">Transport</keyword>
<feature type="signal peptide" evidence="15">
    <location>
        <begin position="1"/>
        <end position="25"/>
    </location>
</feature>
<dbReference type="InterPro" id="IPR036942">
    <property type="entry name" value="Beta-barrel_TonB_sf"/>
</dbReference>
<proteinExistence type="inferred from homology"/>
<keyword evidence="7" id="KW-0406">Ion transport</keyword>
<evidence type="ECO:0000256" key="9">
    <source>
        <dbReference type="ARBA" id="ARBA00023136"/>
    </source>
</evidence>
<evidence type="ECO:0000259" key="17">
    <source>
        <dbReference type="Pfam" id="PF07715"/>
    </source>
</evidence>
<dbReference type="KEGG" id="lem:LEN_3677"/>
<dbReference type="Proteomes" id="UP000218824">
    <property type="component" value="Chromosome"/>
</dbReference>
<evidence type="ECO:0000256" key="3">
    <source>
        <dbReference type="ARBA" id="ARBA00022448"/>
    </source>
</evidence>
<dbReference type="GO" id="GO:0015891">
    <property type="term" value="P:siderophore transport"/>
    <property type="evidence" value="ECO:0007669"/>
    <property type="project" value="InterPro"/>
</dbReference>
<evidence type="ECO:0000256" key="8">
    <source>
        <dbReference type="ARBA" id="ARBA00023077"/>
    </source>
</evidence>
<evidence type="ECO:0000256" key="14">
    <source>
        <dbReference type="SAM" id="MobiDB-lite"/>
    </source>
</evidence>
<gene>
    <name evidence="18" type="primary">fiu</name>
    <name evidence="18" type="ORF">LEN_3677</name>
</gene>
<dbReference type="AlphaFoldDB" id="A0AAU9AKY1"/>
<dbReference type="GeneID" id="83065484"/>
<evidence type="ECO:0000256" key="15">
    <source>
        <dbReference type="SAM" id="SignalP"/>
    </source>
</evidence>
<feature type="chain" id="PRO_5043986753" evidence="15">
    <location>
        <begin position="26"/>
        <end position="768"/>
    </location>
</feature>
<evidence type="ECO:0000313" key="18">
    <source>
        <dbReference type="EMBL" id="BAV99164.1"/>
    </source>
</evidence>
<dbReference type="PANTHER" id="PTHR32552">
    <property type="entry name" value="FERRICHROME IRON RECEPTOR-RELATED"/>
    <property type="match status" value="1"/>
</dbReference>
<dbReference type="RefSeq" id="WP_096379525.1">
    <property type="nucleotide sequence ID" value="NZ_AP014940.1"/>
</dbReference>
<comment type="similarity">
    <text evidence="2 12 13">Belongs to the TonB-dependent receptor family.</text>
</comment>
<dbReference type="GO" id="GO:0038023">
    <property type="term" value="F:signaling receptor activity"/>
    <property type="evidence" value="ECO:0007669"/>
    <property type="project" value="InterPro"/>
</dbReference>
<feature type="domain" description="TonB-dependent receptor-like beta-barrel" evidence="16">
    <location>
        <begin position="233"/>
        <end position="737"/>
    </location>
</feature>
<keyword evidence="6 15" id="KW-0732">Signal</keyword>
<name>A0AAU9AKY1_LYSEN</name>
<evidence type="ECO:0000256" key="5">
    <source>
        <dbReference type="ARBA" id="ARBA00022692"/>
    </source>
</evidence>
<dbReference type="Pfam" id="PF00593">
    <property type="entry name" value="TonB_dep_Rec_b-barrel"/>
    <property type="match status" value="1"/>
</dbReference>
<dbReference type="Gene3D" id="2.40.170.20">
    <property type="entry name" value="TonB-dependent receptor, beta-barrel domain"/>
    <property type="match status" value="1"/>
</dbReference>
<dbReference type="InterPro" id="IPR039426">
    <property type="entry name" value="TonB-dep_rcpt-like"/>
</dbReference>
<evidence type="ECO:0000256" key="11">
    <source>
        <dbReference type="ARBA" id="ARBA00023237"/>
    </source>
</evidence>